<organism evidence="3 4">
    <name type="scientific">Pseudoduganella lutea</name>
    <dbReference type="NCBI Taxonomy" id="321985"/>
    <lineage>
        <taxon>Bacteria</taxon>
        <taxon>Pseudomonadati</taxon>
        <taxon>Pseudomonadota</taxon>
        <taxon>Betaproteobacteria</taxon>
        <taxon>Burkholderiales</taxon>
        <taxon>Oxalobacteraceae</taxon>
        <taxon>Telluria group</taxon>
        <taxon>Pseudoduganella</taxon>
    </lineage>
</organism>
<name>A0A4P6KUM3_9BURK</name>
<evidence type="ECO:0000313" key="4">
    <source>
        <dbReference type="Proteomes" id="UP000290637"/>
    </source>
</evidence>
<evidence type="ECO:0000313" key="3">
    <source>
        <dbReference type="EMBL" id="QBE62536.1"/>
    </source>
</evidence>
<dbReference type="OrthoDB" id="8546032at2"/>
<dbReference type="InterPro" id="IPR013424">
    <property type="entry name" value="Ice-binding_C"/>
</dbReference>
<evidence type="ECO:0000259" key="2">
    <source>
        <dbReference type="Pfam" id="PF07589"/>
    </source>
</evidence>
<dbReference type="KEGG" id="plue:EWM63_05745"/>
<dbReference type="NCBIfam" id="TIGR02595">
    <property type="entry name" value="PEP_CTERM"/>
    <property type="match status" value="1"/>
</dbReference>
<feature type="signal peptide" evidence="1">
    <location>
        <begin position="1"/>
        <end position="22"/>
    </location>
</feature>
<evidence type="ECO:0000256" key="1">
    <source>
        <dbReference type="SAM" id="SignalP"/>
    </source>
</evidence>
<feature type="chain" id="PRO_5020267848" evidence="1">
    <location>
        <begin position="23"/>
        <end position="256"/>
    </location>
</feature>
<keyword evidence="1" id="KW-0732">Signal</keyword>
<sequence>MRSLAGLLLAVPALLPYSAAQADTSLSVPAFSLGISSYESFFYYSPPPADVPPSISVRSSSQTSTVISLDSFEETLQFEVHGTSSMHPGYLKSTMNLQSNAGYLITGVMFSASVYGVFTPPEVPSFATNVEYGGHHDVAWGGAAISAPGSTVVVPEMYQVTNFWTPVGVSASVFNTAGLGNFDLSLEMWGSVGAGRTYWQAAGIPDVEYKSYGQTEMYYVNPTLTVYTATLPVPEPGTWAMMVAGLLLIGASRRRS</sequence>
<gene>
    <name evidence="3" type="ORF">EWM63_05745</name>
</gene>
<dbReference type="Pfam" id="PF07589">
    <property type="entry name" value="PEP-CTERM"/>
    <property type="match status" value="1"/>
</dbReference>
<accession>A0A4P6KUM3</accession>
<dbReference type="EMBL" id="CP035913">
    <property type="protein sequence ID" value="QBE62536.1"/>
    <property type="molecule type" value="Genomic_DNA"/>
</dbReference>
<protein>
    <submittedName>
        <fullName evidence="3">PEP-CTERM sorting domain-containing protein</fullName>
    </submittedName>
</protein>
<dbReference type="Proteomes" id="UP000290637">
    <property type="component" value="Chromosome"/>
</dbReference>
<reference evidence="3 4" key="1">
    <citation type="submission" date="2019-02" db="EMBL/GenBank/DDBJ databases">
        <title>Draft Genome Sequences of Six Type Strains of the Genus Massilia.</title>
        <authorList>
            <person name="Miess H."/>
            <person name="Frediansyhah A."/>
            <person name="Gross H."/>
        </authorList>
    </citation>
    <scope>NUCLEOTIDE SEQUENCE [LARGE SCALE GENOMIC DNA]</scope>
    <source>
        <strain evidence="3 4">DSM 17473</strain>
    </source>
</reference>
<keyword evidence="4" id="KW-1185">Reference proteome</keyword>
<proteinExistence type="predicted"/>
<dbReference type="RefSeq" id="WP_130185671.1">
    <property type="nucleotide sequence ID" value="NZ_CP035913.1"/>
</dbReference>
<feature type="domain" description="Ice-binding protein C-terminal" evidence="2">
    <location>
        <begin position="232"/>
        <end position="255"/>
    </location>
</feature>
<dbReference type="AlphaFoldDB" id="A0A4P6KUM3"/>